<feature type="domain" description="Secretion system C-terminal sorting" evidence="2">
    <location>
        <begin position="568"/>
        <end position="643"/>
    </location>
</feature>
<organism evidence="4 5">
    <name type="scientific">Salinimicrobium gaetbulicola</name>
    <dbReference type="NCBI Taxonomy" id="999702"/>
    <lineage>
        <taxon>Bacteria</taxon>
        <taxon>Pseudomonadati</taxon>
        <taxon>Bacteroidota</taxon>
        <taxon>Flavobacteriia</taxon>
        <taxon>Flavobacteriales</taxon>
        <taxon>Flavobacteriaceae</taxon>
        <taxon>Salinimicrobium</taxon>
    </lineage>
</organism>
<accession>A0ABW3IB87</accession>
<dbReference type="RefSeq" id="WP_380736285.1">
    <property type="nucleotide sequence ID" value="NZ_JBHTJP010000002.1"/>
</dbReference>
<dbReference type="EMBL" id="JBHTJP010000002">
    <property type="protein sequence ID" value="MFD0975274.1"/>
    <property type="molecule type" value="Genomic_DNA"/>
</dbReference>
<name>A0ABW3IB87_9FLAO</name>
<dbReference type="Proteomes" id="UP001597100">
    <property type="component" value="Unassembled WGS sequence"/>
</dbReference>
<sequence>MKIYLTSVICVICCYAASYGQKSILHFSPDKFDSKLLTSYGKSKNDQSADTSSVSLINYNEAFRFDGEDDYMEYKDKIKDLSNVTVFTVFRSKNDSVKEAEIWGMYGENSALGLSTKTIVSSKMQSGYEGVSPGSVVLHVFTETNPSNNNSGNTNSILNVGVIKKAPANRYFKGDVAEIIVFDKRLKGVKRQIVESKLALKYGVTLNQGEDYKLSKRRIVWDADENEEFSYNIAGIGRDNGEDVYQNQSTSSNEPGLLVIGVDSIVKSNSENNGKIKNHQFLVWGDNNAPLIESKDNNPEGKVPMLQRKWLMKATGNRSDEINTQVVLDANKLFGVLGAKEDYSLIIDRSGTGNFEHQDCSYISPSDLSSDGILRFNNISWDIDGSGKDVFSFSLRKDLVASLSGEASTICNEEATVLNYDREGGIPPYSYTLSDTSGFSKNWKSDQDKEMDYSIKDIPAGDYTLTITDYTGAISKADFTVMEEPLVTVELGEDKFMEEEVLLIDPQISNKEKVVSFEWTGDNGFSNDRESVKIIEPGSYTLTLTTEAGCTCSDTIFISDKFVQDFSLYPNPAPGGEYNISVSLTESSDINVRVYNLLGVLVYEYKAENQKQVNIEADAIGSSGLYTVVLQTSKGRVSTKLLVK</sequence>
<reference evidence="5" key="1">
    <citation type="journal article" date="2019" name="Int. J. Syst. Evol. Microbiol.">
        <title>The Global Catalogue of Microorganisms (GCM) 10K type strain sequencing project: providing services to taxonomists for standard genome sequencing and annotation.</title>
        <authorList>
            <consortium name="The Broad Institute Genomics Platform"/>
            <consortium name="The Broad Institute Genome Sequencing Center for Infectious Disease"/>
            <person name="Wu L."/>
            <person name="Ma J."/>
        </authorList>
    </citation>
    <scope>NUCLEOTIDE SEQUENCE [LARGE SCALE GENOMIC DNA]</scope>
    <source>
        <strain evidence="5">CCUG 60898</strain>
    </source>
</reference>
<proteinExistence type="predicted"/>
<feature type="domain" description="DUF8202" evidence="3">
    <location>
        <begin position="191"/>
        <end position="367"/>
    </location>
</feature>
<dbReference type="Pfam" id="PF18962">
    <property type="entry name" value="Por_Secre_tail"/>
    <property type="match status" value="1"/>
</dbReference>
<evidence type="ECO:0000259" key="3">
    <source>
        <dbReference type="Pfam" id="PF26628"/>
    </source>
</evidence>
<dbReference type="Gene3D" id="2.60.40.10">
    <property type="entry name" value="Immunoglobulins"/>
    <property type="match status" value="1"/>
</dbReference>
<dbReference type="Pfam" id="PF26628">
    <property type="entry name" value="DUF8202"/>
    <property type="match status" value="1"/>
</dbReference>
<evidence type="ECO:0000313" key="4">
    <source>
        <dbReference type="EMBL" id="MFD0975274.1"/>
    </source>
</evidence>
<comment type="caution">
    <text evidence="4">The sequence shown here is derived from an EMBL/GenBank/DDBJ whole genome shotgun (WGS) entry which is preliminary data.</text>
</comment>
<dbReference type="InterPro" id="IPR058515">
    <property type="entry name" value="DUF8202"/>
</dbReference>
<dbReference type="NCBIfam" id="TIGR04183">
    <property type="entry name" value="Por_Secre_tail"/>
    <property type="match status" value="1"/>
</dbReference>
<evidence type="ECO:0000259" key="2">
    <source>
        <dbReference type="Pfam" id="PF18962"/>
    </source>
</evidence>
<keyword evidence="5" id="KW-1185">Reference proteome</keyword>
<protein>
    <submittedName>
        <fullName evidence="4">T9SS type A sorting domain-containing protein</fullName>
    </submittedName>
</protein>
<dbReference type="InterPro" id="IPR013783">
    <property type="entry name" value="Ig-like_fold"/>
</dbReference>
<evidence type="ECO:0000313" key="5">
    <source>
        <dbReference type="Proteomes" id="UP001597100"/>
    </source>
</evidence>
<gene>
    <name evidence="4" type="ORF">ACFQ1G_00580</name>
</gene>
<evidence type="ECO:0000256" key="1">
    <source>
        <dbReference type="ARBA" id="ARBA00022729"/>
    </source>
</evidence>
<dbReference type="InterPro" id="IPR026444">
    <property type="entry name" value="Secre_tail"/>
</dbReference>
<keyword evidence="1" id="KW-0732">Signal</keyword>